<evidence type="ECO:0000256" key="1">
    <source>
        <dbReference type="SAM" id="SignalP"/>
    </source>
</evidence>
<evidence type="ECO:0000313" key="3">
    <source>
        <dbReference type="Proteomes" id="UP000197098"/>
    </source>
</evidence>
<evidence type="ECO:0000313" key="2">
    <source>
        <dbReference type="EMBL" id="ASG63784.1"/>
    </source>
</evidence>
<protein>
    <submittedName>
        <fullName evidence="2">Uncharacterized protein</fullName>
    </submittedName>
</protein>
<proteinExistence type="predicted"/>
<feature type="signal peptide" evidence="1">
    <location>
        <begin position="1"/>
        <end position="27"/>
    </location>
</feature>
<dbReference type="EMBL" id="CP022114">
    <property type="protein sequence ID" value="ASG63784.1"/>
    <property type="molecule type" value="Genomic_DNA"/>
</dbReference>
<organism evidence="2 3">
    <name type="scientific">Kluyvera genomosp. 3</name>
    <dbReference type="NCBI Taxonomy" id="2774055"/>
    <lineage>
        <taxon>Bacteria</taxon>
        <taxon>Pseudomonadati</taxon>
        <taxon>Pseudomonadota</taxon>
        <taxon>Gammaproteobacteria</taxon>
        <taxon>Enterobacterales</taxon>
        <taxon>Enterobacteriaceae</taxon>
        <taxon>Kluyvera</taxon>
    </lineage>
</organism>
<dbReference type="Proteomes" id="UP000197098">
    <property type="component" value="Chromosome"/>
</dbReference>
<feature type="chain" id="PRO_5012173726" evidence="1">
    <location>
        <begin position="28"/>
        <end position="65"/>
    </location>
</feature>
<sequence>MTNYYYSAKSNAFIAAGSTLLATSAFADAVPVSNDIFAEFFVREKDGKRRVAGMMGFLCGKLFHH</sequence>
<keyword evidence="1" id="KW-0732">Signal</keyword>
<gene>
    <name evidence="2" type="ORF">CEW81_16800</name>
</gene>
<accession>A0A248KJM2</accession>
<dbReference type="AlphaFoldDB" id="A0A248KJM2"/>
<reference evidence="2 3" key="1">
    <citation type="submission" date="2017-06" db="EMBL/GenBank/DDBJ databases">
        <title>Origin of plasmid-mediated fosfomycin resistance gene fosA3.</title>
        <authorList>
            <person name="Ito R."/>
            <person name="Pacey M.P."/>
            <person name="Doi Y."/>
        </authorList>
    </citation>
    <scope>NUCLEOTIDE SEQUENCE [LARGE SCALE GENOMIC DNA]</scope>
    <source>
        <strain evidence="2 3">YDC799</strain>
    </source>
</reference>
<name>A0A248KJM2_9ENTR</name>